<accession>A0AA85BHN5</accession>
<reference evidence="2" key="1">
    <citation type="submission" date="2023-11" db="UniProtKB">
        <authorList>
            <consortium name="WormBaseParasite"/>
        </authorList>
    </citation>
    <scope>IDENTIFICATION</scope>
</reference>
<proteinExistence type="predicted"/>
<name>A0AA85BHN5_9TREM</name>
<evidence type="ECO:0000313" key="2">
    <source>
        <dbReference type="WBParaSite" id="SMTH1_52660.1"/>
    </source>
</evidence>
<evidence type="ECO:0000313" key="1">
    <source>
        <dbReference type="Proteomes" id="UP000050791"/>
    </source>
</evidence>
<protein>
    <submittedName>
        <fullName evidence="2">Uncharacterized protein</fullName>
    </submittedName>
</protein>
<dbReference type="AlphaFoldDB" id="A0AA85BHN5"/>
<organism evidence="1 2">
    <name type="scientific">Schistosoma mattheei</name>
    <dbReference type="NCBI Taxonomy" id="31246"/>
    <lineage>
        <taxon>Eukaryota</taxon>
        <taxon>Metazoa</taxon>
        <taxon>Spiralia</taxon>
        <taxon>Lophotrochozoa</taxon>
        <taxon>Platyhelminthes</taxon>
        <taxon>Trematoda</taxon>
        <taxon>Digenea</taxon>
        <taxon>Strigeidida</taxon>
        <taxon>Schistosomatoidea</taxon>
        <taxon>Schistosomatidae</taxon>
        <taxon>Schistosoma</taxon>
    </lineage>
</organism>
<dbReference type="Proteomes" id="UP000050791">
    <property type="component" value="Unassembled WGS sequence"/>
</dbReference>
<dbReference type="WBParaSite" id="SMTH1_52660.1">
    <property type="protein sequence ID" value="SMTH1_52660.1"/>
    <property type="gene ID" value="SMTH1_52660"/>
</dbReference>
<sequence length="106" mass="11801">MNQLKLDQHGKPGSTGWPFRSSTELLNSAHLRSRSPDSNPGSIGLARERLTSRSLSCHPTVLISNFNQSTKLRHRAPFSLVSYYLTTDLIELHWSLLLTGTPVNTS</sequence>